<dbReference type="Proteomes" id="UP001279410">
    <property type="component" value="Unassembled WGS sequence"/>
</dbReference>
<organism evidence="1 2">
    <name type="scientific">Lates japonicus</name>
    <name type="common">Japanese lates</name>
    <dbReference type="NCBI Taxonomy" id="270547"/>
    <lineage>
        <taxon>Eukaryota</taxon>
        <taxon>Metazoa</taxon>
        <taxon>Chordata</taxon>
        <taxon>Craniata</taxon>
        <taxon>Vertebrata</taxon>
        <taxon>Euteleostomi</taxon>
        <taxon>Actinopterygii</taxon>
        <taxon>Neopterygii</taxon>
        <taxon>Teleostei</taxon>
        <taxon>Neoteleostei</taxon>
        <taxon>Acanthomorphata</taxon>
        <taxon>Carangaria</taxon>
        <taxon>Carangaria incertae sedis</taxon>
        <taxon>Centropomidae</taxon>
        <taxon>Lates</taxon>
    </lineage>
</organism>
<keyword evidence="2" id="KW-1185">Reference proteome</keyword>
<evidence type="ECO:0000313" key="2">
    <source>
        <dbReference type="Proteomes" id="UP001279410"/>
    </source>
</evidence>
<proteinExistence type="predicted"/>
<comment type="caution">
    <text evidence="1">The sequence shown here is derived from an EMBL/GenBank/DDBJ whole genome shotgun (WGS) entry which is preliminary data.</text>
</comment>
<sequence>MLLRSAASALLRTSTEISSHCPVFTVRFVRLSLRYPPLNRPFSTSVCLCKKKQKSLWLQLAEGQTMDGNVEEILAPLRLAVKEQGDLVRQGRTGGAQMWILLKLWLN</sequence>
<name>A0AAD3R416_LATJO</name>
<gene>
    <name evidence="1" type="ORF">AKAME5_000730300</name>
</gene>
<dbReference type="AlphaFoldDB" id="A0AAD3R416"/>
<evidence type="ECO:0000313" key="1">
    <source>
        <dbReference type="EMBL" id="GLD54723.1"/>
    </source>
</evidence>
<dbReference type="GO" id="GO:0016874">
    <property type="term" value="F:ligase activity"/>
    <property type="evidence" value="ECO:0007669"/>
    <property type="project" value="UniProtKB-KW"/>
</dbReference>
<accession>A0AAD3R416</accession>
<keyword evidence="1" id="KW-0436">Ligase</keyword>
<reference evidence="1" key="1">
    <citation type="submission" date="2022-08" db="EMBL/GenBank/DDBJ databases">
        <title>Genome sequencing of akame (Lates japonicus).</title>
        <authorList>
            <person name="Hashiguchi Y."/>
            <person name="Takahashi H."/>
        </authorList>
    </citation>
    <scope>NUCLEOTIDE SEQUENCE</scope>
    <source>
        <strain evidence="1">Kochi</strain>
    </source>
</reference>
<dbReference type="EMBL" id="BRZM01000020">
    <property type="protein sequence ID" value="GLD54723.1"/>
    <property type="molecule type" value="Genomic_DNA"/>
</dbReference>
<protein>
    <submittedName>
        <fullName evidence="1">Glycine--tRNA ligase-like protein</fullName>
    </submittedName>
</protein>